<dbReference type="PRINTS" id="PR00382">
    <property type="entry name" value="LIPIDTRNSFER"/>
</dbReference>
<comment type="similarity">
    <text evidence="1 4">Belongs to the plant LTP family.</text>
</comment>
<dbReference type="EMBL" id="JACGWO010000002">
    <property type="protein sequence ID" value="KAK4436319.1"/>
    <property type="molecule type" value="Genomic_DNA"/>
</dbReference>
<keyword evidence="7" id="KW-1185">Reference proteome</keyword>
<dbReference type="Pfam" id="PF00234">
    <property type="entry name" value="Tryp_alpha_amyl"/>
    <property type="match status" value="1"/>
</dbReference>
<keyword evidence="3 4" id="KW-0446">Lipid-binding</keyword>
<organism evidence="6 7">
    <name type="scientific">Sesamum alatum</name>
    <dbReference type="NCBI Taxonomy" id="300844"/>
    <lineage>
        <taxon>Eukaryota</taxon>
        <taxon>Viridiplantae</taxon>
        <taxon>Streptophyta</taxon>
        <taxon>Embryophyta</taxon>
        <taxon>Tracheophyta</taxon>
        <taxon>Spermatophyta</taxon>
        <taxon>Magnoliopsida</taxon>
        <taxon>eudicotyledons</taxon>
        <taxon>Gunneridae</taxon>
        <taxon>Pentapetalae</taxon>
        <taxon>asterids</taxon>
        <taxon>lamiids</taxon>
        <taxon>Lamiales</taxon>
        <taxon>Pedaliaceae</taxon>
        <taxon>Sesamum</taxon>
    </lineage>
</organism>
<dbReference type="CDD" id="cd01960">
    <property type="entry name" value="nsLTP1"/>
    <property type="match status" value="1"/>
</dbReference>
<dbReference type="InterPro" id="IPR000528">
    <property type="entry name" value="Plant_nsLTP"/>
</dbReference>
<protein>
    <recommendedName>
        <fullName evidence="4">Non-specific lipid-transfer protein</fullName>
    </recommendedName>
</protein>
<gene>
    <name evidence="6" type="ORF">Salat_0795600</name>
</gene>
<feature type="domain" description="Bifunctional inhibitor/plant lipid transfer protein/seed storage helical" evidence="5">
    <location>
        <begin position="38"/>
        <end position="124"/>
    </location>
</feature>
<evidence type="ECO:0000256" key="4">
    <source>
        <dbReference type="RuleBase" id="RU000628"/>
    </source>
</evidence>
<proteinExistence type="inferred from homology"/>
<evidence type="ECO:0000259" key="5">
    <source>
        <dbReference type="SMART" id="SM00499"/>
    </source>
</evidence>
<comment type="caution">
    <text evidence="6">The sequence shown here is derived from an EMBL/GenBank/DDBJ whole genome shotgun (WGS) entry which is preliminary data.</text>
</comment>
<comment type="function">
    <text evidence="4">Plant non-specific lipid-transfer proteins transfer phospholipids as well as galactolipids across membranes. May play a role in wax or cutin deposition in the cell walls of expanding epidermal cells and certain secretory tissues.</text>
</comment>
<reference evidence="6" key="2">
    <citation type="journal article" date="2024" name="Plant">
        <title>Genomic evolution and insights into agronomic trait innovations of Sesamum species.</title>
        <authorList>
            <person name="Miao H."/>
            <person name="Wang L."/>
            <person name="Qu L."/>
            <person name="Liu H."/>
            <person name="Sun Y."/>
            <person name="Le M."/>
            <person name="Wang Q."/>
            <person name="Wei S."/>
            <person name="Zheng Y."/>
            <person name="Lin W."/>
            <person name="Duan Y."/>
            <person name="Cao H."/>
            <person name="Xiong S."/>
            <person name="Wang X."/>
            <person name="Wei L."/>
            <person name="Li C."/>
            <person name="Ma Q."/>
            <person name="Ju M."/>
            <person name="Zhao R."/>
            <person name="Li G."/>
            <person name="Mu C."/>
            <person name="Tian Q."/>
            <person name="Mei H."/>
            <person name="Zhang T."/>
            <person name="Gao T."/>
            <person name="Zhang H."/>
        </authorList>
    </citation>
    <scope>NUCLEOTIDE SEQUENCE</scope>
    <source>
        <strain evidence="6">3651</strain>
    </source>
</reference>
<name>A0AAE1YTT1_9LAMI</name>
<dbReference type="Proteomes" id="UP001293254">
    <property type="component" value="Unassembled WGS sequence"/>
</dbReference>
<evidence type="ECO:0000256" key="1">
    <source>
        <dbReference type="ARBA" id="ARBA00009748"/>
    </source>
</evidence>
<evidence type="ECO:0000256" key="3">
    <source>
        <dbReference type="ARBA" id="ARBA00023121"/>
    </source>
</evidence>
<dbReference type="PROSITE" id="PS00597">
    <property type="entry name" value="PLANT_LTP"/>
    <property type="match status" value="1"/>
</dbReference>
<dbReference type="AlphaFoldDB" id="A0AAE1YTT1"/>
<dbReference type="Gene3D" id="1.10.110.10">
    <property type="entry name" value="Plant lipid-transfer and hydrophobic proteins"/>
    <property type="match status" value="1"/>
</dbReference>
<keyword evidence="2 4" id="KW-0813">Transport</keyword>
<dbReference type="GO" id="GO:0006869">
    <property type="term" value="P:lipid transport"/>
    <property type="evidence" value="ECO:0007669"/>
    <property type="project" value="InterPro"/>
</dbReference>
<dbReference type="PANTHER" id="PTHR33076">
    <property type="entry name" value="NON-SPECIFIC LIPID-TRANSFER PROTEIN 2-RELATED"/>
    <property type="match status" value="1"/>
</dbReference>
<dbReference type="GO" id="GO:0008289">
    <property type="term" value="F:lipid binding"/>
    <property type="evidence" value="ECO:0007669"/>
    <property type="project" value="UniProtKB-KW"/>
</dbReference>
<dbReference type="SUPFAM" id="SSF47699">
    <property type="entry name" value="Bifunctional inhibitor/lipid-transfer protein/seed storage 2S albumin"/>
    <property type="match status" value="1"/>
</dbReference>
<dbReference type="InterPro" id="IPR016140">
    <property type="entry name" value="Bifunc_inhib/LTP/seed_store"/>
</dbReference>
<reference evidence="6" key="1">
    <citation type="submission" date="2020-06" db="EMBL/GenBank/DDBJ databases">
        <authorList>
            <person name="Li T."/>
            <person name="Hu X."/>
            <person name="Zhang T."/>
            <person name="Song X."/>
            <person name="Zhang H."/>
            <person name="Dai N."/>
            <person name="Sheng W."/>
            <person name="Hou X."/>
            <person name="Wei L."/>
        </authorList>
    </citation>
    <scope>NUCLEOTIDE SEQUENCE</scope>
    <source>
        <strain evidence="6">3651</strain>
        <tissue evidence="6">Leaf</tissue>
    </source>
</reference>
<evidence type="ECO:0000256" key="2">
    <source>
        <dbReference type="ARBA" id="ARBA00022448"/>
    </source>
</evidence>
<dbReference type="InterPro" id="IPR036312">
    <property type="entry name" value="Bifun_inhib/LTP/seed_sf"/>
</dbReference>
<evidence type="ECO:0000313" key="6">
    <source>
        <dbReference type="EMBL" id="KAK4436319.1"/>
    </source>
</evidence>
<dbReference type="SMART" id="SM00499">
    <property type="entry name" value="AAI"/>
    <property type="match status" value="1"/>
</dbReference>
<sequence>MSEKIREMVRISYPAAAFAIGAAAIFFSRFLAVSAADCATVTELVTACSSFVTYGSPDPFPGSPCCAAMMSLNNLADSGENRRDVCRCLMDLITAYNHHATAIATLPGFCGVSLGFTIDPNTDCEYIDQYAEIKGR</sequence>
<accession>A0AAE1YTT1</accession>
<evidence type="ECO:0000313" key="7">
    <source>
        <dbReference type="Proteomes" id="UP001293254"/>
    </source>
</evidence>